<proteinExistence type="inferred from homology"/>
<feature type="transmembrane region" description="Helical" evidence="10">
    <location>
        <begin position="360"/>
        <end position="378"/>
    </location>
</feature>
<feature type="transmembrane region" description="Helical" evidence="10">
    <location>
        <begin position="415"/>
        <end position="438"/>
    </location>
</feature>
<feature type="transmembrane region" description="Helical" evidence="10">
    <location>
        <begin position="178"/>
        <end position="200"/>
    </location>
</feature>
<dbReference type="PANTHER" id="PTHR47019:SF1">
    <property type="entry name" value="LIPID II FLIPPASE MURJ"/>
    <property type="match status" value="1"/>
</dbReference>
<comment type="similarity">
    <text evidence="9">Belongs to the MurJ/MviN family.</text>
</comment>
<evidence type="ECO:0000256" key="4">
    <source>
        <dbReference type="ARBA" id="ARBA00022960"/>
    </source>
</evidence>
<comment type="subcellular location">
    <subcellularLocation>
        <location evidence="1">Cell membrane</location>
        <topology evidence="1">Multi-pass membrane protein</topology>
    </subcellularLocation>
</comment>
<feature type="transmembrane region" description="Helical" evidence="10">
    <location>
        <begin position="60"/>
        <end position="83"/>
    </location>
</feature>
<dbReference type="GO" id="GO:0005886">
    <property type="term" value="C:plasma membrane"/>
    <property type="evidence" value="ECO:0007669"/>
    <property type="project" value="UniProtKB-SubCell"/>
</dbReference>
<keyword evidence="2" id="KW-1003">Cell membrane</keyword>
<keyword evidence="6 10" id="KW-1133">Transmembrane helix</keyword>
<feature type="transmembrane region" description="Helical" evidence="10">
    <location>
        <begin position="103"/>
        <end position="125"/>
    </location>
</feature>
<dbReference type="GO" id="GO:0034204">
    <property type="term" value="P:lipid translocation"/>
    <property type="evidence" value="ECO:0007669"/>
    <property type="project" value="TreeGrafter"/>
</dbReference>
<keyword evidence="5" id="KW-0573">Peptidoglycan synthesis</keyword>
<dbReference type="AlphaFoldDB" id="A0A238ZZL7"/>
<dbReference type="GO" id="GO:0009252">
    <property type="term" value="P:peptidoglycan biosynthetic process"/>
    <property type="evidence" value="ECO:0007669"/>
    <property type="project" value="UniProtKB-KW"/>
</dbReference>
<organism evidence="11 12">
    <name type="scientific">Humidesulfovibrio mexicanus</name>
    <dbReference type="NCBI Taxonomy" id="147047"/>
    <lineage>
        <taxon>Bacteria</taxon>
        <taxon>Pseudomonadati</taxon>
        <taxon>Thermodesulfobacteriota</taxon>
        <taxon>Desulfovibrionia</taxon>
        <taxon>Desulfovibrionales</taxon>
        <taxon>Desulfovibrionaceae</taxon>
        <taxon>Humidesulfovibrio</taxon>
    </lineage>
</organism>
<keyword evidence="12" id="KW-1185">Reference proteome</keyword>
<reference evidence="11 12" key="1">
    <citation type="submission" date="2017-06" db="EMBL/GenBank/DDBJ databases">
        <authorList>
            <person name="Kim H.J."/>
            <person name="Triplett B.A."/>
        </authorList>
    </citation>
    <scope>NUCLEOTIDE SEQUENCE [LARGE SCALE GENOMIC DNA]</scope>
    <source>
        <strain evidence="11 12">DSM 13116</strain>
    </source>
</reference>
<dbReference type="EMBL" id="FZOC01000003">
    <property type="protein sequence ID" value="SNR88835.1"/>
    <property type="molecule type" value="Genomic_DNA"/>
</dbReference>
<feature type="transmembrane region" description="Helical" evidence="10">
    <location>
        <begin position="277"/>
        <end position="297"/>
    </location>
</feature>
<sequence length="445" mass="45149">MWRHGDTAGLFARLRAECSSRLGRASLLVLGCAGLGRGAALCKEALVAALFGVGGALDAYLLALLAPSFLTNLLGSIFSSALIPALGRAEREGGGAHLRGRALLAQALLVFCACLLLALVPAGAWRALAPTATPERLALLRELQLLLLPAMALASLNNTLGALANAQGRFAGPALAGLGNALAVLAGVAVLAGGLGVRALALAVDMGAACEFALLAWMCRGLFGWRRAGPGADIRPLLRGWGVLALGAALFGLAPFIDNAIAGALGEGAVSALGFGARLPLGIAGLLGLALSTVLLPHFSHLAATAEPQALRAACRGMALRVALLAGPLALAGVLASPLVTELLFQRGRFDAQAVQAVSAVQAWYFVQIPFYLLAIGAMRLLQAQERRRLLLVVQAGLLALGALASLGFSRVLGVAGIAASSALVQALLAGACLLAVLRPRGARS</sequence>
<keyword evidence="7 10" id="KW-0472">Membrane</keyword>
<accession>A0A238ZZL7</accession>
<dbReference type="PRINTS" id="PR01806">
    <property type="entry name" value="VIRFACTRMVIN"/>
</dbReference>
<dbReference type="PANTHER" id="PTHR47019">
    <property type="entry name" value="LIPID II FLIPPASE MURJ"/>
    <property type="match status" value="1"/>
</dbReference>
<evidence type="ECO:0000256" key="2">
    <source>
        <dbReference type="ARBA" id="ARBA00022475"/>
    </source>
</evidence>
<protein>
    <submittedName>
        <fullName evidence="11">MviN-like protein</fullName>
    </submittedName>
</protein>
<evidence type="ECO:0000313" key="12">
    <source>
        <dbReference type="Proteomes" id="UP000198324"/>
    </source>
</evidence>
<evidence type="ECO:0000256" key="6">
    <source>
        <dbReference type="ARBA" id="ARBA00022989"/>
    </source>
</evidence>
<evidence type="ECO:0000256" key="8">
    <source>
        <dbReference type="ARBA" id="ARBA00060041"/>
    </source>
</evidence>
<evidence type="ECO:0000256" key="3">
    <source>
        <dbReference type="ARBA" id="ARBA00022692"/>
    </source>
</evidence>
<feature type="transmembrane region" description="Helical" evidence="10">
    <location>
        <begin position="318"/>
        <end position="340"/>
    </location>
</feature>
<keyword evidence="4" id="KW-0133">Cell shape</keyword>
<evidence type="ECO:0000256" key="5">
    <source>
        <dbReference type="ARBA" id="ARBA00022984"/>
    </source>
</evidence>
<name>A0A238ZZL7_9BACT</name>
<evidence type="ECO:0000256" key="10">
    <source>
        <dbReference type="SAM" id="Phobius"/>
    </source>
</evidence>
<feature type="transmembrane region" description="Helical" evidence="10">
    <location>
        <begin position="206"/>
        <end position="225"/>
    </location>
</feature>
<evidence type="ECO:0000313" key="11">
    <source>
        <dbReference type="EMBL" id="SNR88835.1"/>
    </source>
</evidence>
<gene>
    <name evidence="11" type="ORF">SAMN04488503_1731</name>
</gene>
<feature type="transmembrane region" description="Helical" evidence="10">
    <location>
        <begin position="390"/>
        <end position="409"/>
    </location>
</feature>
<feature type="transmembrane region" description="Helical" evidence="10">
    <location>
        <begin position="145"/>
        <end position="166"/>
    </location>
</feature>
<dbReference type="InterPro" id="IPR051050">
    <property type="entry name" value="Lipid_II_flippase_MurJ/MviN"/>
</dbReference>
<dbReference type="RefSeq" id="WP_089273756.1">
    <property type="nucleotide sequence ID" value="NZ_FZOC01000003.1"/>
</dbReference>
<evidence type="ECO:0000256" key="9">
    <source>
        <dbReference type="ARBA" id="ARBA00061532"/>
    </source>
</evidence>
<dbReference type="GO" id="GO:0008360">
    <property type="term" value="P:regulation of cell shape"/>
    <property type="evidence" value="ECO:0007669"/>
    <property type="project" value="UniProtKB-KW"/>
</dbReference>
<dbReference type="GO" id="GO:0015648">
    <property type="term" value="F:lipid-linked peptidoglycan transporter activity"/>
    <property type="evidence" value="ECO:0007669"/>
    <property type="project" value="TreeGrafter"/>
</dbReference>
<evidence type="ECO:0000256" key="7">
    <source>
        <dbReference type="ARBA" id="ARBA00023136"/>
    </source>
</evidence>
<evidence type="ECO:0000256" key="1">
    <source>
        <dbReference type="ARBA" id="ARBA00004651"/>
    </source>
</evidence>
<dbReference type="InterPro" id="IPR004268">
    <property type="entry name" value="MurJ"/>
</dbReference>
<comment type="function">
    <text evidence="8">Involved in peptidoglycan biosynthesis. Transports lipid-linked peptidoglycan precursors from the inner to the outer leaflet of the cytoplasmic membrane.</text>
</comment>
<dbReference type="Pfam" id="PF03023">
    <property type="entry name" value="MurJ"/>
    <property type="match status" value="1"/>
</dbReference>
<feature type="transmembrane region" description="Helical" evidence="10">
    <location>
        <begin position="237"/>
        <end position="257"/>
    </location>
</feature>
<dbReference type="Proteomes" id="UP000198324">
    <property type="component" value="Unassembled WGS sequence"/>
</dbReference>
<keyword evidence="3 10" id="KW-0812">Transmembrane</keyword>